<sequence length="132" mass="14904">MNFNRDAGRKCGVSAVDHHAASSLADNVFDPGCRVNSINRDVSNVHRHQGYYSNRIKYFLVPVNDYRMICPDTGAFNSCFQLIDQHFKFAPGQLPVASPNSSFFSVCVFFFEDPGVKIIVHTRNFRSRDSGH</sequence>
<proteinExistence type="predicted"/>
<name>A0A644XUX5_9ZZZZ</name>
<reference evidence="1" key="1">
    <citation type="submission" date="2019-08" db="EMBL/GenBank/DDBJ databases">
        <authorList>
            <person name="Kucharzyk K."/>
            <person name="Murdoch R.W."/>
            <person name="Higgins S."/>
            <person name="Loffler F."/>
        </authorList>
    </citation>
    <scope>NUCLEOTIDE SEQUENCE</scope>
</reference>
<gene>
    <name evidence="1" type="ORF">SDC9_65994</name>
</gene>
<accession>A0A644XUX5</accession>
<comment type="caution">
    <text evidence="1">The sequence shown here is derived from an EMBL/GenBank/DDBJ whole genome shotgun (WGS) entry which is preliminary data.</text>
</comment>
<evidence type="ECO:0000313" key="1">
    <source>
        <dbReference type="EMBL" id="MPM19568.1"/>
    </source>
</evidence>
<dbReference type="AlphaFoldDB" id="A0A644XUX5"/>
<protein>
    <submittedName>
        <fullName evidence="1">Uncharacterized protein</fullName>
    </submittedName>
</protein>
<dbReference type="EMBL" id="VSSQ01003201">
    <property type="protein sequence ID" value="MPM19568.1"/>
    <property type="molecule type" value="Genomic_DNA"/>
</dbReference>
<organism evidence="1">
    <name type="scientific">bioreactor metagenome</name>
    <dbReference type="NCBI Taxonomy" id="1076179"/>
    <lineage>
        <taxon>unclassified sequences</taxon>
        <taxon>metagenomes</taxon>
        <taxon>ecological metagenomes</taxon>
    </lineage>
</organism>